<keyword evidence="9" id="KW-0966">Cell projection</keyword>
<dbReference type="GO" id="GO:0005874">
    <property type="term" value="C:microtubule"/>
    <property type="evidence" value="ECO:0007669"/>
    <property type="project" value="UniProtKB-KW"/>
</dbReference>
<keyword evidence="3" id="KW-0433">Leucine-rich repeat</keyword>
<gene>
    <name evidence="12" type="ORF">D915_007568</name>
</gene>
<dbReference type="PANTHER" id="PTHR15454">
    <property type="entry name" value="NISCHARIN RELATED"/>
    <property type="match status" value="1"/>
</dbReference>
<dbReference type="SMART" id="SM00365">
    <property type="entry name" value="LRR_SD22"/>
    <property type="match status" value="4"/>
</dbReference>
<keyword evidence="4" id="KW-0493">Microtubule</keyword>
<keyword evidence="13" id="KW-1185">Reference proteome</keyword>
<evidence type="ECO:0000256" key="1">
    <source>
        <dbReference type="ARBA" id="ARBA00004430"/>
    </source>
</evidence>
<name>A0A4E0RKG2_FASHE</name>
<evidence type="ECO:0000313" key="12">
    <source>
        <dbReference type="EMBL" id="THD21798.1"/>
    </source>
</evidence>
<dbReference type="GO" id="GO:0030286">
    <property type="term" value="C:dynein complex"/>
    <property type="evidence" value="ECO:0007669"/>
    <property type="project" value="UniProtKB-KW"/>
</dbReference>
<evidence type="ECO:0000313" key="13">
    <source>
        <dbReference type="Proteomes" id="UP000230066"/>
    </source>
</evidence>
<keyword evidence="6" id="KW-0243">Dynein</keyword>
<evidence type="ECO:0000256" key="10">
    <source>
        <dbReference type="ARBA" id="ARBA00049659"/>
    </source>
</evidence>
<keyword evidence="8" id="KW-0206">Cytoskeleton</keyword>
<sequence length="222" mass="25158">MHFCLFYGTKAFNCHRYTCITFDNGQTNYCKRGYQTLGNLESSVSSCLQEEKTGLKASEAKEVKLYAQYPPIEKTDASLSTLQACEKLSLSTNCIEKISNLNGLKNLKILSLGRNNIKNLTGLEAVGETLEQLWISYNLLEKLKGVSVLKKLKVLYMSNNLVKDWNEFHKLADLPNLEDLVFVGNPLEEAHPDNWREEACKRLPRLKKLDGVPVLHDDADED</sequence>
<comment type="subcellular location">
    <subcellularLocation>
        <location evidence="1">Cytoplasm</location>
        <location evidence="1">Cytoskeleton</location>
        <location evidence="1">Cilium axoneme</location>
    </subcellularLocation>
</comment>
<evidence type="ECO:0000256" key="4">
    <source>
        <dbReference type="ARBA" id="ARBA00022701"/>
    </source>
</evidence>
<dbReference type="PANTHER" id="PTHR15454:SF73">
    <property type="entry name" value="DYNEIN AXONEMAL LIGHT CHAIN 1"/>
    <property type="match status" value="1"/>
</dbReference>
<evidence type="ECO:0000256" key="5">
    <source>
        <dbReference type="ARBA" id="ARBA00022737"/>
    </source>
</evidence>
<comment type="similarity">
    <text evidence="10">Belongs to the dynein light chain LC1-type family.</text>
</comment>
<keyword evidence="2" id="KW-0963">Cytoplasm</keyword>
<dbReference type="GO" id="GO:0043014">
    <property type="term" value="F:alpha-tubulin binding"/>
    <property type="evidence" value="ECO:0007669"/>
    <property type="project" value="TreeGrafter"/>
</dbReference>
<dbReference type="InterPro" id="IPR032675">
    <property type="entry name" value="LRR_dom_sf"/>
</dbReference>
<proteinExistence type="inferred from homology"/>
<reference evidence="12" key="1">
    <citation type="submission" date="2019-03" db="EMBL/GenBank/DDBJ databases">
        <title>Improved annotation for the trematode Fasciola hepatica.</title>
        <authorList>
            <person name="Choi Y.-J."/>
            <person name="Martin J."/>
            <person name="Mitreva M."/>
        </authorList>
    </citation>
    <scope>NUCLEOTIDE SEQUENCE [LARGE SCALE GENOMIC DNA]</scope>
</reference>
<evidence type="ECO:0000256" key="3">
    <source>
        <dbReference type="ARBA" id="ARBA00022614"/>
    </source>
</evidence>
<dbReference type="GO" id="GO:0005930">
    <property type="term" value="C:axoneme"/>
    <property type="evidence" value="ECO:0007669"/>
    <property type="project" value="UniProtKB-SubCell"/>
</dbReference>
<dbReference type="InterPro" id="IPR001611">
    <property type="entry name" value="Leu-rich_rpt"/>
</dbReference>
<evidence type="ECO:0000256" key="11">
    <source>
        <dbReference type="ARBA" id="ARBA00049760"/>
    </source>
</evidence>
<dbReference type="Pfam" id="PF12799">
    <property type="entry name" value="LRR_4"/>
    <property type="match status" value="1"/>
</dbReference>
<dbReference type="FunFam" id="3.80.10.10:FF:000049">
    <property type="entry name" value="Dynein light chain 1"/>
    <property type="match status" value="1"/>
</dbReference>
<evidence type="ECO:0000256" key="2">
    <source>
        <dbReference type="ARBA" id="ARBA00022490"/>
    </source>
</evidence>
<organism evidence="12 13">
    <name type="scientific">Fasciola hepatica</name>
    <name type="common">Liver fluke</name>
    <dbReference type="NCBI Taxonomy" id="6192"/>
    <lineage>
        <taxon>Eukaryota</taxon>
        <taxon>Metazoa</taxon>
        <taxon>Spiralia</taxon>
        <taxon>Lophotrochozoa</taxon>
        <taxon>Platyhelminthes</taxon>
        <taxon>Trematoda</taxon>
        <taxon>Digenea</taxon>
        <taxon>Plagiorchiida</taxon>
        <taxon>Echinostomata</taxon>
        <taxon>Echinostomatoidea</taxon>
        <taxon>Fasciolidae</taxon>
        <taxon>Fasciola</taxon>
    </lineage>
</organism>
<protein>
    <recommendedName>
        <fullName evidence="11">Dynein axonemal light chain 1</fullName>
    </recommendedName>
</protein>
<dbReference type="Gene3D" id="3.80.10.10">
    <property type="entry name" value="Ribonuclease Inhibitor"/>
    <property type="match status" value="1"/>
</dbReference>
<keyword evidence="7" id="KW-0505">Motor protein</keyword>
<keyword evidence="5" id="KW-0677">Repeat</keyword>
<dbReference type="EMBL" id="JXXN02003241">
    <property type="protein sequence ID" value="THD21798.1"/>
    <property type="molecule type" value="Genomic_DNA"/>
</dbReference>
<accession>A0A4E0RKG2</accession>
<evidence type="ECO:0000256" key="8">
    <source>
        <dbReference type="ARBA" id="ARBA00023212"/>
    </source>
</evidence>
<dbReference type="InterPro" id="IPR025875">
    <property type="entry name" value="Leu-rich_rpt_4"/>
</dbReference>
<comment type="caution">
    <text evidence="12">The sequence shown here is derived from an EMBL/GenBank/DDBJ whole genome shotgun (WGS) entry which is preliminary data.</text>
</comment>
<dbReference type="SUPFAM" id="SSF52058">
    <property type="entry name" value="L domain-like"/>
    <property type="match status" value="1"/>
</dbReference>
<evidence type="ECO:0000256" key="9">
    <source>
        <dbReference type="ARBA" id="ARBA00023273"/>
    </source>
</evidence>
<dbReference type="PROSITE" id="PS51450">
    <property type="entry name" value="LRR"/>
    <property type="match status" value="3"/>
</dbReference>
<dbReference type="GO" id="GO:0045504">
    <property type="term" value="F:dynein heavy chain binding"/>
    <property type="evidence" value="ECO:0007669"/>
    <property type="project" value="TreeGrafter"/>
</dbReference>
<evidence type="ECO:0000256" key="7">
    <source>
        <dbReference type="ARBA" id="ARBA00023175"/>
    </source>
</evidence>
<dbReference type="AlphaFoldDB" id="A0A4E0RKG2"/>
<dbReference type="GO" id="GO:0036158">
    <property type="term" value="P:outer dynein arm assembly"/>
    <property type="evidence" value="ECO:0007669"/>
    <property type="project" value="TreeGrafter"/>
</dbReference>
<evidence type="ECO:0000256" key="6">
    <source>
        <dbReference type="ARBA" id="ARBA00023017"/>
    </source>
</evidence>
<dbReference type="Proteomes" id="UP000230066">
    <property type="component" value="Unassembled WGS sequence"/>
</dbReference>